<accession>A0A090QV94</accession>
<evidence type="ECO:0000259" key="1">
    <source>
        <dbReference type="Pfam" id="PF19040"/>
    </source>
</evidence>
<dbReference type="EMBL" id="BBMN01000014">
    <property type="protein sequence ID" value="GAL07090.1"/>
    <property type="molecule type" value="Genomic_DNA"/>
</dbReference>
<dbReference type="AlphaFoldDB" id="A0A090QV94"/>
<dbReference type="eggNOG" id="COG1835">
    <property type="taxonomic scope" value="Bacteria"/>
</dbReference>
<dbReference type="InterPro" id="IPR036514">
    <property type="entry name" value="SGNH_hydro_sf"/>
</dbReference>
<dbReference type="STRING" id="754436.JCM19237_3095"/>
<dbReference type="InterPro" id="IPR043968">
    <property type="entry name" value="SGNH"/>
</dbReference>
<name>A0A090QV94_9GAMM</name>
<dbReference type="Proteomes" id="UP000029227">
    <property type="component" value="Unassembled WGS sequence"/>
</dbReference>
<evidence type="ECO:0000313" key="2">
    <source>
        <dbReference type="EMBL" id="GAL07090.1"/>
    </source>
</evidence>
<reference evidence="2 3" key="1">
    <citation type="journal article" date="2014" name="Genome Announc.">
        <title>Draft Genome Sequences of Two Vibrionaceae Species, Vibrio ponticus C121 and Photobacterium aphoticum C119, Isolated as Coral Reef Microbiota.</title>
        <authorList>
            <person name="Al-saari N."/>
            <person name="Meirelles P.M."/>
            <person name="Mino S."/>
            <person name="Suda W."/>
            <person name="Oshima K."/>
            <person name="Hattori M."/>
            <person name="Ohkuma M."/>
            <person name="Thompson F.L."/>
            <person name="Gomez-Gil B."/>
            <person name="Sawabe T."/>
            <person name="Sawabe T."/>
        </authorList>
    </citation>
    <scope>NUCLEOTIDE SEQUENCE [LARGE SCALE GENOMIC DNA]</scope>
    <source>
        <strain evidence="2 3">JCM 19237</strain>
    </source>
</reference>
<dbReference type="SUPFAM" id="SSF52266">
    <property type="entry name" value="SGNH hydrolase"/>
    <property type="match status" value="1"/>
</dbReference>
<protein>
    <submittedName>
        <fullName evidence="2">O-antigen acetylase</fullName>
    </submittedName>
</protein>
<feature type="domain" description="SGNH" evidence="1">
    <location>
        <begin position="57"/>
        <end position="295"/>
    </location>
</feature>
<sequence>MAIIGVGACFVYFTKPNSYLYPLPNSIIESMVRGNYPSFDKEGLDKQKNIMTELSKGREKLVLLGDSHMYSILPVLDKIAHSKNINLNYAGYSGCPPLFEVYPIRNDQNIKNCNELNKKAFDFILSNEVRSVFLAARWTYYTEGDYSGKDMQLLALSSKDKSGNLNSILSFEKGVSETFKKYHDNNIKLYVMLQVPLQEYNPDYIMYHSISNGKLSLDKLLNNSISNEKNRIFQYKTNEIIKSEALKYKNITVIDPNEILCDNKRCAVGNDKYSYYFDDDHLSIKGAYLLEPLISPIL</sequence>
<proteinExistence type="predicted"/>
<dbReference type="GO" id="GO:0016788">
    <property type="term" value="F:hydrolase activity, acting on ester bonds"/>
    <property type="evidence" value="ECO:0007669"/>
    <property type="project" value="UniProtKB-ARBA"/>
</dbReference>
<gene>
    <name evidence="2" type="ORF">JCM19237_3095</name>
</gene>
<evidence type="ECO:0000313" key="3">
    <source>
        <dbReference type="Proteomes" id="UP000029227"/>
    </source>
</evidence>
<dbReference type="Pfam" id="PF19040">
    <property type="entry name" value="SGNH"/>
    <property type="match status" value="1"/>
</dbReference>
<comment type="caution">
    <text evidence="2">The sequence shown here is derived from an EMBL/GenBank/DDBJ whole genome shotgun (WGS) entry which is preliminary data.</text>
</comment>
<organism evidence="2 3">
    <name type="scientific">Photobacterium aphoticum</name>
    <dbReference type="NCBI Taxonomy" id="754436"/>
    <lineage>
        <taxon>Bacteria</taxon>
        <taxon>Pseudomonadati</taxon>
        <taxon>Pseudomonadota</taxon>
        <taxon>Gammaproteobacteria</taxon>
        <taxon>Vibrionales</taxon>
        <taxon>Vibrionaceae</taxon>
        <taxon>Photobacterium</taxon>
    </lineage>
</organism>
<dbReference type="Gene3D" id="3.40.50.1110">
    <property type="entry name" value="SGNH hydrolase"/>
    <property type="match status" value="1"/>
</dbReference>